<dbReference type="Proteomes" id="UP000310200">
    <property type="component" value="Unassembled WGS sequence"/>
</dbReference>
<feature type="transmembrane region" description="Helical" evidence="6">
    <location>
        <begin position="181"/>
        <end position="203"/>
    </location>
</feature>
<evidence type="ECO:0000256" key="2">
    <source>
        <dbReference type="ARBA" id="ARBA00022692"/>
    </source>
</evidence>
<evidence type="ECO:0000256" key="6">
    <source>
        <dbReference type="SAM" id="Phobius"/>
    </source>
</evidence>
<dbReference type="EMBL" id="QBLH01001040">
    <property type="protein sequence ID" value="TGZ53413.1"/>
    <property type="molecule type" value="Genomic_DNA"/>
</dbReference>
<keyword evidence="3" id="KW-0256">Endoplasmic reticulum</keyword>
<evidence type="ECO:0000256" key="1">
    <source>
        <dbReference type="ARBA" id="ARBA00004477"/>
    </source>
</evidence>
<keyword evidence="5 6" id="KW-0472">Membrane</keyword>
<dbReference type="PANTHER" id="PTHR31394:SF1">
    <property type="entry name" value="TRANSMEMBRANE PROTEIN 199"/>
    <property type="match status" value="1"/>
</dbReference>
<dbReference type="AlphaFoldDB" id="A0A4S2KTP3"/>
<comment type="subcellular location">
    <subcellularLocation>
        <location evidence="1">Endoplasmic reticulum membrane</location>
        <topology evidence="1">Multi-pass membrane protein</topology>
    </subcellularLocation>
</comment>
<gene>
    <name evidence="7" type="ORF">DBV15_01478</name>
</gene>
<dbReference type="GO" id="GO:0070072">
    <property type="term" value="P:vacuolar proton-transporting V-type ATPase complex assembly"/>
    <property type="evidence" value="ECO:0007669"/>
    <property type="project" value="InterPro"/>
</dbReference>
<dbReference type="PANTHER" id="PTHR31394">
    <property type="entry name" value="TRANSMEMBRANE PROTEIN 199"/>
    <property type="match status" value="1"/>
</dbReference>
<dbReference type="STRING" id="300112.A0A4S2KTP3"/>
<accession>A0A4S2KTP3</accession>
<evidence type="ECO:0000256" key="4">
    <source>
        <dbReference type="ARBA" id="ARBA00022989"/>
    </source>
</evidence>
<organism evidence="7 8">
    <name type="scientific">Temnothorax longispinosus</name>
    <dbReference type="NCBI Taxonomy" id="300112"/>
    <lineage>
        <taxon>Eukaryota</taxon>
        <taxon>Metazoa</taxon>
        <taxon>Ecdysozoa</taxon>
        <taxon>Arthropoda</taxon>
        <taxon>Hexapoda</taxon>
        <taxon>Insecta</taxon>
        <taxon>Pterygota</taxon>
        <taxon>Neoptera</taxon>
        <taxon>Endopterygota</taxon>
        <taxon>Hymenoptera</taxon>
        <taxon>Apocrita</taxon>
        <taxon>Aculeata</taxon>
        <taxon>Formicoidea</taxon>
        <taxon>Formicidae</taxon>
        <taxon>Myrmicinae</taxon>
        <taxon>Temnothorax</taxon>
    </lineage>
</organism>
<name>A0A4S2KTP3_9HYME</name>
<protein>
    <recommendedName>
        <fullName evidence="9">Transmembrane protein 199</fullName>
    </recommendedName>
</protein>
<keyword evidence="8" id="KW-1185">Reference proteome</keyword>
<dbReference type="Pfam" id="PF11712">
    <property type="entry name" value="Vma12"/>
    <property type="match status" value="1"/>
</dbReference>
<sequence>MPLESIVDPTVTINPSKKLKDFILYDVKDTDGAPDGIASLRKLKKSKKEKIASATLKIEDLKWLNGYLKEHRKTATQKIYLHELFDDSDVILPTPKETPRNPELEARIRKLTAQQNAREYQAMTKSIDSVRKFLPEDSIAYQMKEINKQLIAVAQFVFSVIAGFAFGFIGVELIIGDLDFGFRLLLGIICALIIALAEIYFLALKLNENGFDVPSKSKKLHRD</sequence>
<reference evidence="7 8" key="1">
    <citation type="journal article" date="2019" name="Philos. Trans. R. Soc. Lond., B, Biol. Sci.">
        <title>Ant behaviour and brain gene expression of defending hosts depend on the ecological success of the intruding social parasite.</title>
        <authorList>
            <person name="Kaur R."/>
            <person name="Stoldt M."/>
            <person name="Jongepier E."/>
            <person name="Feldmeyer B."/>
            <person name="Menzel F."/>
            <person name="Bornberg-Bauer E."/>
            <person name="Foitzik S."/>
        </authorList>
    </citation>
    <scope>NUCLEOTIDE SEQUENCE [LARGE SCALE GENOMIC DNA]</scope>
    <source>
        <tissue evidence="7">Whole body</tissue>
    </source>
</reference>
<dbReference type="GO" id="GO:0005789">
    <property type="term" value="C:endoplasmic reticulum membrane"/>
    <property type="evidence" value="ECO:0007669"/>
    <property type="project" value="UniProtKB-SubCell"/>
</dbReference>
<evidence type="ECO:0000256" key="3">
    <source>
        <dbReference type="ARBA" id="ARBA00022824"/>
    </source>
</evidence>
<keyword evidence="2 6" id="KW-0812">Transmembrane</keyword>
<evidence type="ECO:0000313" key="8">
    <source>
        <dbReference type="Proteomes" id="UP000310200"/>
    </source>
</evidence>
<evidence type="ECO:0008006" key="9">
    <source>
        <dbReference type="Google" id="ProtNLM"/>
    </source>
</evidence>
<evidence type="ECO:0000256" key="5">
    <source>
        <dbReference type="ARBA" id="ARBA00023136"/>
    </source>
</evidence>
<evidence type="ECO:0000313" key="7">
    <source>
        <dbReference type="EMBL" id="TGZ53413.1"/>
    </source>
</evidence>
<dbReference type="InterPro" id="IPR021013">
    <property type="entry name" value="ATPase_Vma12"/>
</dbReference>
<keyword evidence="4 6" id="KW-1133">Transmembrane helix</keyword>
<feature type="transmembrane region" description="Helical" evidence="6">
    <location>
        <begin position="150"/>
        <end position="175"/>
    </location>
</feature>
<proteinExistence type="predicted"/>
<comment type="caution">
    <text evidence="7">The sequence shown here is derived from an EMBL/GenBank/DDBJ whole genome shotgun (WGS) entry which is preliminary data.</text>
</comment>